<sequence length="259" mass="28688">MDPLARAQHNYSFHLNRTLQAVIRPEGATAQELATLSFAWRILALCSLLQDADTDTFALRLRKSAQARLALLMLAERTSVEPRFLCCSKDLGFGAALAAGDLELATAIAARSPKHHFQGVEYEDDFLFFHLLHRMLLAPEDLDGQARLLGRWRQVEKGQPSAKFELTKALVEKDAGRFPAAFTALLEVRQQKLREYSQRLGFDPELNATEGKVSVDGLAILRLAELHGLPTQSSYDFIPALAQVIPGGPAIPENAWCKP</sequence>
<dbReference type="Proteomes" id="UP000278907">
    <property type="component" value="Unassembled WGS sequence"/>
</dbReference>
<accession>A0ABX9QKX6</accession>
<evidence type="ECO:0000313" key="1">
    <source>
        <dbReference type="EMBL" id="RKI10995.1"/>
    </source>
</evidence>
<dbReference type="PROSITE" id="PS00213">
    <property type="entry name" value="LIPOCALIN"/>
    <property type="match status" value="1"/>
</dbReference>
<proteinExistence type="predicted"/>
<dbReference type="EMBL" id="RAWI01000067">
    <property type="protein sequence ID" value="RKI10995.1"/>
    <property type="molecule type" value="Genomic_DNA"/>
</dbReference>
<gene>
    <name evidence="1" type="ORF">D7Y13_11745</name>
</gene>
<dbReference type="InterPro" id="IPR022272">
    <property type="entry name" value="Lipocalin_CS"/>
</dbReference>
<comment type="caution">
    <text evidence="1">The sequence shown here is derived from an EMBL/GenBank/DDBJ whole genome shotgun (WGS) entry which is preliminary data.</text>
</comment>
<evidence type="ECO:0008006" key="3">
    <source>
        <dbReference type="Google" id="ProtNLM"/>
    </source>
</evidence>
<evidence type="ECO:0000313" key="2">
    <source>
        <dbReference type="Proteomes" id="UP000278907"/>
    </source>
</evidence>
<name>A0ABX9QKX6_9BACT</name>
<organism evidence="1 2">
    <name type="scientific">Corallococcus praedator</name>
    <dbReference type="NCBI Taxonomy" id="2316724"/>
    <lineage>
        <taxon>Bacteria</taxon>
        <taxon>Pseudomonadati</taxon>
        <taxon>Myxococcota</taxon>
        <taxon>Myxococcia</taxon>
        <taxon>Myxococcales</taxon>
        <taxon>Cystobacterineae</taxon>
        <taxon>Myxococcaceae</taxon>
        <taxon>Corallococcus</taxon>
    </lineage>
</organism>
<protein>
    <recommendedName>
        <fullName evidence="3">TIGR02444 family protein</fullName>
    </recommendedName>
</protein>
<reference evidence="1 2" key="1">
    <citation type="submission" date="2018-09" db="EMBL/GenBank/DDBJ databases">
        <authorList>
            <person name="Livingstone P.G."/>
            <person name="Whitworth D.E."/>
        </authorList>
    </citation>
    <scope>NUCLEOTIDE SEQUENCE [LARGE SCALE GENOMIC DNA]</scope>
    <source>
        <strain evidence="1 2">CA031B</strain>
    </source>
</reference>
<keyword evidence="2" id="KW-1185">Reference proteome</keyword>